<proteinExistence type="inferred from homology"/>
<dbReference type="EMBL" id="ML122260">
    <property type="protein sequence ID" value="RPD61845.1"/>
    <property type="molecule type" value="Genomic_DNA"/>
</dbReference>
<organism evidence="5 6">
    <name type="scientific">Lentinus tigrinus ALCF2SS1-6</name>
    <dbReference type="NCBI Taxonomy" id="1328759"/>
    <lineage>
        <taxon>Eukaryota</taxon>
        <taxon>Fungi</taxon>
        <taxon>Dikarya</taxon>
        <taxon>Basidiomycota</taxon>
        <taxon>Agaricomycotina</taxon>
        <taxon>Agaricomycetes</taxon>
        <taxon>Polyporales</taxon>
        <taxon>Polyporaceae</taxon>
        <taxon>Lentinus</taxon>
    </lineage>
</organism>
<accession>A0A5C2SDJ1</accession>
<dbReference type="Proteomes" id="UP000313359">
    <property type="component" value="Unassembled WGS sequence"/>
</dbReference>
<dbReference type="OrthoDB" id="1654884at2759"/>
<dbReference type="PANTHER" id="PTHR11759">
    <property type="entry name" value="40S RIBOSOMAL PROTEIN S14/30S RIBOSOMAL PROTEIN S11"/>
    <property type="match status" value="1"/>
</dbReference>
<dbReference type="AlphaFoldDB" id="A0A5C2SDJ1"/>
<dbReference type="STRING" id="1328759.A0A5C2SDJ1"/>
<evidence type="ECO:0000313" key="6">
    <source>
        <dbReference type="Proteomes" id="UP000313359"/>
    </source>
</evidence>
<reference evidence="5" key="1">
    <citation type="journal article" date="2018" name="Genome Biol. Evol.">
        <title>Genomics and development of Lentinus tigrinus, a white-rot wood-decaying mushroom with dimorphic fruiting bodies.</title>
        <authorList>
            <person name="Wu B."/>
            <person name="Xu Z."/>
            <person name="Knudson A."/>
            <person name="Carlson A."/>
            <person name="Chen N."/>
            <person name="Kovaka S."/>
            <person name="LaButti K."/>
            <person name="Lipzen A."/>
            <person name="Pennachio C."/>
            <person name="Riley R."/>
            <person name="Schakwitz W."/>
            <person name="Umezawa K."/>
            <person name="Ohm R.A."/>
            <person name="Grigoriev I.V."/>
            <person name="Nagy L.G."/>
            <person name="Gibbons J."/>
            <person name="Hibbett D."/>
        </authorList>
    </citation>
    <scope>NUCLEOTIDE SEQUENCE [LARGE SCALE GENOMIC DNA]</scope>
    <source>
        <strain evidence="5">ALCF2SS1-6</strain>
    </source>
</reference>
<dbReference type="GO" id="GO:0006412">
    <property type="term" value="P:translation"/>
    <property type="evidence" value="ECO:0007669"/>
    <property type="project" value="InterPro"/>
</dbReference>
<evidence type="ECO:0000256" key="1">
    <source>
        <dbReference type="ARBA" id="ARBA00006194"/>
    </source>
</evidence>
<dbReference type="Gene3D" id="3.30.420.80">
    <property type="entry name" value="Ribosomal protein S11"/>
    <property type="match status" value="1"/>
</dbReference>
<feature type="compositionally biased region" description="Low complexity" evidence="4">
    <location>
        <begin position="55"/>
        <end position="75"/>
    </location>
</feature>
<feature type="region of interest" description="Disordered" evidence="4">
    <location>
        <begin position="26"/>
        <end position="118"/>
    </location>
</feature>
<sequence>MSLLRLLPAIRAPVARRACAAAFYSTPSASAPATPRSDDALSQFLDGAIEDTAHSQQSSSASTPSPSASAIASQPVQNDDPPPTAPSDSFPRKPTTPNPIKLAEKEKSRQDKTGERAPMYVVSVKATRNNTIVTFARPRGNQLVTLTGGKLGFKKSNRNGYEAGYQCAVGIIGAMEKELERVEFDWELYLNGFGQGRDAMLTALTTAVGEQVKPKLKRITDRTPLKIGGTRGQKTRRV</sequence>
<evidence type="ECO:0000256" key="3">
    <source>
        <dbReference type="ARBA" id="ARBA00023274"/>
    </source>
</evidence>
<name>A0A5C2SDJ1_9APHY</name>
<evidence type="ECO:0000313" key="5">
    <source>
        <dbReference type="EMBL" id="RPD61845.1"/>
    </source>
</evidence>
<protein>
    <submittedName>
        <fullName evidence="5">Translational machinery component</fullName>
    </submittedName>
</protein>
<dbReference type="GO" id="GO:0005840">
    <property type="term" value="C:ribosome"/>
    <property type="evidence" value="ECO:0007669"/>
    <property type="project" value="UniProtKB-KW"/>
</dbReference>
<dbReference type="SUPFAM" id="SSF53137">
    <property type="entry name" value="Translational machinery components"/>
    <property type="match status" value="1"/>
</dbReference>
<dbReference type="InterPro" id="IPR036967">
    <property type="entry name" value="Ribosomal_uS11_sf"/>
</dbReference>
<dbReference type="GO" id="GO:1990904">
    <property type="term" value="C:ribonucleoprotein complex"/>
    <property type="evidence" value="ECO:0007669"/>
    <property type="project" value="UniProtKB-KW"/>
</dbReference>
<comment type="similarity">
    <text evidence="1">Belongs to the universal ribosomal protein uS11 family.</text>
</comment>
<evidence type="ECO:0000256" key="4">
    <source>
        <dbReference type="SAM" id="MobiDB-lite"/>
    </source>
</evidence>
<dbReference type="GO" id="GO:0003735">
    <property type="term" value="F:structural constituent of ribosome"/>
    <property type="evidence" value="ECO:0007669"/>
    <property type="project" value="InterPro"/>
</dbReference>
<keyword evidence="3" id="KW-0687">Ribonucleoprotein</keyword>
<gene>
    <name evidence="5" type="ORF">L227DRAFT_545177</name>
</gene>
<keyword evidence="6" id="KW-1185">Reference proteome</keyword>
<dbReference type="InterPro" id="IPR001971">
    <property type="entry name" value="Ribosomal_uS11"/>
</dbReference>
<dbReference type="Pfam" id="PF00411">
    <property type="entry name" value="Ribosomal_S11"/>
    <property type="match status" value="1"/>
</dbReference>
<dbReference type="HAMAP" id="MF_01310">
    <property type="entry name" value="Ribosomal_uS11"/>
    <property type="match status" value="1"/>
</dbReference>
<evidence type="ECO:0000256" key="2">
    <source>
        <dbReference type="ARBA" id="ARBA00022980"/>
    </source>
</evidence>
<keyword evidence="2" id="KW-0689">Ribosomal protein</keyword>
<feature type="compositionally biased region" description="Basic and acidic residues" evidence="4">
    <location>
        <begin position="102"/>
        <end position="115"/>
    </location>
</feature>